<evidence type="ECO:0000256" key="8">
    <source>
        <dbReference type="ARBA" id="ARBA00022759"/>
    </source>
</evidence>
<evidence type="ECO:0000256" key="5">
    <source>
        <dbReference type="ARBA" id="ARBA00022723"/>
    </source>
</evidence>
<dbReference type="EMBL" id="CAKLBY020000194">
    <property type="protein sequence ID" value="CAK7933502.1"/>
    <property type="molecule type" value="Genomic_DNA"/>
</dbReference>
<organism evidence="22 23">
    <name type="scientific">Peronospora matthiolae</name>
    <dbReference type="NCBI Taxonomy" id="2874970"/>
    <lineage>
        <taxon>Eukaryota</taxon>
        <taxon>Sar</taxon>
        <taxon>Stramenopiles</taxon>
        <taxon>Oomycota</taxon>
        <taxon>Peronosporomycetes</taxon>
        <taxon>Peronosporales</taxon>
        <taxon>Peronosporaceae</taxon>
        <taxon>Peronospora</taxon>
    </lineage>
</organism>
<evidence type="ECO:0000256" key="19">
    <source>
        <dbReference type="SAM" id="MobiDB-lite"/>
    </source>
</evidence>
<feature type="region of interest" description="Disordered" evidence="19">
    <location>
        <begin position="617"/>
        <end position="639"/>
    </location>
</feature>
<keyword evidence="14" id="KW-0239">DNA-directed DNA polymerase</keyword>
<dbReference type="Pfam" id="PF00665">
    <property type="entry name" value="rve"/>
    <property type="match status" value="1"/>
</dbReference>
<dbReference type="InterPro" id="IPR001584">
    <property type="entry name" value="Integrase_cat-core"/>
</dbReference>
<evidence type="ECO:0000256" key="4">
    <source>
        <dbReference type="ARBA" id="ARBA00022722"/>
    </source>
</evidence>
<keyword evidence="3" id="KW-0645">Protease</keyword>
<dbReference type="InterPro" id="IPR043502">
    <property type="entry name" value="DNA/RNA_pol_sf"/>
</dbReference>
<keyword evidence="2" id="KW-1188">Viral release from host cell</keyword>
<dbReference type="CDD" id="cd09272">
    <property type="entry name" value="RNase_HI_RT_Ty1"/>
    <property type="match status" value="1"/>
</dbReference>
<dbReference type="GO" id="GO:0008270">
    <property type="term" value="F:zinc ion binding"/>
    <property type="evidence" value="ECO:0007669"/>
    <property type="project" value="UniProtKB-KW"/>
</dbReference>
<dbReference type="InterPro" id="IPR001878">
    <property type="entry name" value="Znf_CCHC"/>
</dbReference>
<dbReference type="PANTHER" id="PTHR42648:SF11">
    <property type="entry name" value="TRANSPOSON TY4-P GAG-POL POLYPROTEIN"/>
    <property type="match status" value="1"/>
</dbReference>
<dbReference type="PROSITE" id="PS50994">
    <property type="entry name" value="INTEGRASE"/>
    <property type="match status" value="1"/>
</dbReference>
<gene>
    <name evidence="22" type="ORF">PM001_LOCUS18652</name>
</gene>
<evidence type="ECO:0000256" key="11">
    <source>
        <dbReference type="ARBA" id="ARBA00022842"/>
    </source>
</evidence>
<evidence type="ECO:0000256" key="3">
    <source>
        <dbReference type="ARBA" id="ARBA00022670"/>
    </source>
</evidence>
<dbReference type="GO" id="GO:0004190">
    <property type="term" value="F:aspartic-type endopeptidase activity"/>
    <property type="evidence" value="ECO:0007669"/>
    <property type="project" value="UniProtKB-KW"/>
</dbReference>
<dbReference type="Pfam" id="PF22936">
    <property type="entry name" value="Pol_BBD"/>
    <property type="match status" value="1"/>
</dbReference>
<dbReference type="GO" id="GO:0003964">
    <property type="term" value="F:RNA-directed DNA polymerase activity"/>
    <property type="evidence" value="ECO:0007669"/>
    <property type="project" value="UniProtKB-KW"/>
</dbReference>
<dbReference type="GO" id="GO:0006310">
    <property type="term" value="P:DNA recombination"/>
    <property type="evidence" value="ECO:0007669"/>
    <property type="project" value="UniProtKB-KW"/>
</dbReference>
<protein>
    <recommendedName>
        <fullName evidence="24">Polyprotein</fullName>
    </recommendedName>
</protein>
<keyword evidence="16" id="KW-0233">DNA recombination</keyword>
<evidence type="ECO:0008006" key="24">
    <source>
        <dbReference type="Google" id="ProtNLM"/>
    </source>
</evidence>
<sequence>MENGSTLSKHLDAFDELVVGPRHLENNSKDITLIEVKEKLLKEHERLQRKETTEKAFPVSSNGRRFKGGQGNGRKGNYLRKTNTGIKGKCFKCGLVGHYKRDCLKRSNGEEKGAVFAAGELQCEEWLIDSGATSHMTPHRSDLFEYKELKTGQQVSIADGKKLQVAGVGTVKLKGLDGRRIMMVDVMHIPGLDKRLLSVGKLAGRGMRVEFQSSSCIIWSAKHAIASGKKIGKAYFLDCEQEEARLVEYAGAESEWELWHACLGYPGRSGMDKTQRATSGMPEVKQGIEKLCSGCMKGKLTIDTFPSQSLTRTSRVLELVHTDVMGPMKTVSKGGARLVLTFVDDYSRFVAAYFMKHKSEVAARLSEFKAFYENQWGKHLKCIRSDNGTEFVNKKIAHICARNGIMHQRTVPYSPQQNGVAERMNRTIMEKARSMLYYKGIDMQWWAEAVSTAVYLINRSTNSANSDVTPFEVGFKMKPSIEHLRVFGSQGYAHIDDAKRTKLEPKSYRCMFLGYAENTKGYRVFNLERSKVVISRSVKLDEREVEGIYDTVVPDKVPVVNYIRDTDEAVIPVIRPYDGDETMEDVEESAPDVEMDEIESAPFEIGIIIPQVLDPETQEPRGDEITGYQAPRQAFQEDRLVFQPEINRTRRSRDRMLLLENGNSSEDTSEGSDGPPSPKQARIDDEGLITEAVLAYAASVGEADDAPSTYSQALKGEDNSKWIQAMQAELKAHADNGSWTLYQNGKTFDQSGADGYSLRSETNTDKWVVLAVVVTKGYVTEQLDVDTAFLNSDLKEEVYMEVPNGIANAEKMMCKLDKAIYGLKQAASAWNKTIHAKFLQIGFRSSGADQCIYVKHQDDNYVYVCLYVDDMIIAAKTSREIQEVKTALKSSFRMKELGKAKFILGVEIDHDHNCSKLMIRQTRYIDDVASRFNQEDAKTVVNPCESGLKLSKKQSPTTDVDRAEMQSKPYRSLIGCLLYITTCTRPDVMYVITQLSRFLENPGQQHWKAAIRVLRYLKTTRDYGIIYDGSASKVTATAYTDADWGSNIDDRRSVSGIMVIIGGAPAIYKSKYQRTVALSSAEAEYMALSLCTQEVLWVRALLKDLGHEQVGATWVWEDNQGAIGLASNASYNVRTKHVDIRHHFIRENVAHDIIMVKYISIMDQLADMLTKALGTKRLNYLIQASCIGPKGI</sequence>
<keyword evidence="11" id="KW-0460">Magnesium</keyword>
<dbReference type="SMART" id="SM00343">
    <property type="entry name" value="ZnF_C2HC"/>
    <property type="match status" value="1"/>
</dbReference>
<keyword evidence="4" id="KW-0540">Nuclease</keyword>
<keyword evidence="10" id="KW-0067">ATP-binding</keyword>
<evidence type="ECO:0000256" key="15">
    <source>
        <dbReference type="ARBA" id="ARBA00023113"/>
    </source>
</evidence>
<keyword evidence="18" id="KW-0863">Zinc-finger</keyword>
<accession>A0AAV1UIJ1</accession>
<evidence type="ECO:0000256" key="13">
    <source>
        <dbReference type="ARBA" id="ARBA00022918"/>
    </source>
</evidence>
<feature type="region of interest" description="Disordered" evidence="19">
    <location>
        <begin position="49"/>
        <end position="79"/>
    </location>
</feature>
<evidence type="ECO:0000256" key="1">
    <source>
        <dbReference type="ARBA" id="ARBA00002180"/>
    </source>
</evidence>
<evidence type="ECO:0000256" key="14">
    <source>
        <dbReference type="ARBA" id="ARBA00022932"/>
    </source>
</evidence>
<reference evidence="22" key="1">
    <citation type="submission" date="2024-01" db="EMBL/GenBank/DDBJ databases">
        <authorList>
            <person name="Webb A."/>
        </authorList>
    </citation>
    <scope>NUCLEOTIDE SEQUENCE</scope>
    <source>
        <strain evidence="22">Pm1</strain>
    </source>
</reference>
<keyword evidence="13" id="KW-0695">RNA-directed DNA polymerase</keyword>
<dbReference type="SUPFAM" id="SSF53098">
    <property type="entry name" value="Ribonuclease H-like"/>
    <property type="match status" value="1"/>
</dbReference>
<dbReference type="InterPro" id="IPR057670">
    <property type="entry name" value="SH3_retrovirus"/>
</dbReference>
<evidence type="ECO:0000256" key="10">
    <source>
        <dbReference type="ARBA" id="ARBA00022840"/>
    </source>
</evidence>
<keyword evidence="14" id="KW-0808">Transferase</keyword>
<dbReference type="InterPro" id="IPR039537">
    <property type="entry name" value="Retrotran_Ty1/copia-like"/>
</dbReference>
<dbReference type="Pfam" id="PF07727">
    <property type="entry name" value="RVT_2"/>
    <property type="match status" value="1"/>
</dbReference>
<dbReference type="PROSITE" id="PS50158">
    <property type="entry name" value="ZF_CCHC"/>
    <property type="match status" value="1"/>
</dbReference>
<evidence type="ECO:0000313" key="23">
    <source>
        <dbReference type="Proteomes" id="UP001162060"/>
    </source>
</evidence>
<dbReference type="PANTHER" id="PTHR42648">
    <property type="entry name" value="TRANSPOSASE, PUTATIVE-RELATED"/>
    <property type="match status" value="1"/>
</dbReference>
<evidence type="ECO:0000256" key="7">
    <source>
        <dbReference type="ARBA" id="ARBA00022750"/>
    </source>
</evidence>
<evidence type="ECO:0000256" key="12">
    <source>
        <dbReference type="ARBA" id="ARBA00022908"/>
    </source>
</evidence>
<comment type="function">
    <text evidence="1">The aspartyl protease (PR) mediates the proteolytic cleavages of the Gag and Gag-Pol polyproteins after assembly of the VLP.</text>
</comment>
<keyword evidence="14" id="KW-0548">Nucleotidyltransferase</keyword>
<keyword evidence="7" id="KW-0064">Aspartyl protease</keyword>
<dbReference type="SUPFAM" id="SSF56672">
    <property type="entry name" value="DNA/RNA polymerases"/>
    <property type="match status" value="1"/>
</dbReference>
<evidence type="ECO:0000259" key="21">
    <source>
        <dbReference type="PROSITE" id="PS50994"/>
    </source>
</evidence>
<dbReference type="InterPro" id="IPR036397">
    <property type="entry name" value="RNaseH_sf"/>
</dbReference>
<name>A0AAV1UIJ1_9STRA</name>
<keyword evidence="5" id="KW-0479">Metal-binding</keyword>
<dbReference type="Pfam" id="PF00098">
    <property type="entry name" value="zf-CCHC"/>
    <property type="match status" value="1"/>
</dbReference>
<dbReference type="InterPro" id="IPR012337">
    <property type="entry name" value="RNaseH-like_sf"/>
</dbReference>
<dbReference type="InterPro" id="IPR036875">
    <property type="entry name" value="Znf_CCHC_sf"/>
</dbReference>
<dbReference type="GO" id="GO:0006508">
    <property type="term" value="P:proteolysis"/>
    <property type="evidence" value="ECO:0007669"/>
    <property type="project" value="UniProtKB-KW"/>
</dbReference>
<dbReference type="SUPFAM" id="SSF57756">
    <property type="entry name" value="Retrovirus zinc finger-like domains"/>
    <property type="match status" value="1"/>
</dbReference>
<dbReference type="InterPro" id="IPR013103">
    <property type="entry name" value="RVT_2"/>
</dbReference>
<dbReference type="AlphaFoldDB" id="A0AAV1UIJ1"/>
<keyword evidence="9" id="KW-0378">Hydrolase</keyword>
<dbReference type="GO" id="GO:0005524">
    <property type="term" value="F:ATP binding"/>
    <property type="evidence" value="ECO:0007669"/>
    <property type="project" value="UniProtKB-KW"/>
</dbReference>
<dbReference type="Proteomes" id="UP001162060">
    <property type="component" value="Unassembled WGS sequence"/>
</dbReference>
<dbReference type="GO" id="GO:0003887">
    <property type="term" value="F:DNA-directed DNA polymerase activity"/>
    <property type="evidence" value="ECO:0007669"/>
    <property type="project" value="UniProtKB-KW"/>
</dbReference>
<keyword evidence="15" id="KW-0917">Virion maturation</keyword>
<evidence type="ECO:0000256" key="6">
    <source>
        <dbReference type="ARBA" id="ARBA00022741"/>
    </source>
</evidence>
<dbReference type="GO" id="GO:0003676">
    <property type="term" value="F:nucleic acid binding"/>
    <property type="evidence" value="ECO:0007669"/>
    <property type="project" value="InterPro"/>
</dbReference>
<feature type="domain" description="Integrase catalytic" evidence="21">
    <location>
        <begin position="302"/>
        <end position="478"/>
    </location>
</feature>
<evidence type="ECO:0000259" key="20">
    <source>
        <dbReference type="PROSITE" id="PS50158"/>
    </source>
</evidence>
<comment type="caution">
    <text evidence="22">The sequence shown here is derived from an EMBL/GenBank/DDBJ whole genome shotgun (WGS) entry which is preliminary data.</text>
</comment>
<dbReference type="GO" id="GO:0004519">
    <property type="term" value="F:endonuclease activity"/>
    <property type="evidence" value="ECO:0007669"/>
    <property type="project" value="UniProtKB-KW"/>
</dbReference>
<keyword evidence="17" id="KW-0511">Multifunctional enzyme</keyword>
<evidence type="ECO:0000256" key="18">
    <source>
        <dbReference type="PROSITE-ProRule" id="PRU00047"/>
    </source>
</evidence>
<evidence type="ECO:0000256" key="2">
    <source>
        <dbReference type="ARBA" id="ARBA00022612"/>
    </source>
</evidence>
<dbReference type="Gene3D" id="3.30.420.10">
    <property type="entry name" value="Ribonuclease H-like superfamily/Ribonuclease H"/>
    <property type="match status" value="1"/>
</dbReference>
<keyword evidence="12" id="KW-0229">DNA integration</keyword>
<dbReference type="InterPro" id="IPR054722">
    <property type="entry name" value="PolX-like_BBD"/>
</dbReference>
<keyword evidence="6" id="KW-0547">Nucleotide-binding</keyword>
<dbReference type="Pfam" id="PF25597">
    <property type="entry name" value="SH3_retrovirus"/>
    <property type="match status" value="1"/>
</dbReference>
<evidence type="ECO:0000256" key="9">
    <source>
        <dbReference type="ARBA" id="ARBA00022801"/>
    </source>
</evidence>
<proteinExistence type="predicted"/>
<keyword evidence="8" id="KW-0255">Endonuclease</keyword>
<evidence type="ECO:0000313" key="22">
    <source>
        <dbReference type="EMBL" id="CAK7933502.1"/>
    </source>
</evidence>
<evidence type="ECO:0000256" key="16">
    <source>
        <dbReference type="ARBA" id="ARBA00023172"/>
    </source>
</evidence>
<keyword evidence="18" id="KW-0862">Zinc</keyword>
<dbReference type="GO" id="GO:0015074">
    <property type="term" value="P:DNA integration"/>
    <property type="evidence" value="ECO:0007669"/>
    <property type="project" value="UniProtKB-KW"/>
</dbReference>
<evidence type="ECO:0000256" key="17">
    <source>
        <dbReference type="ARBA" id="ARBA00023268"/>
    </source>
</evidence>
<dbReference type="Gene3D" id="4.10.60.10">
    <property type="entry name" value="Zinc finger, CCHC-type"/>
    <property type="match status" value="1"/>
</dbReference>
<feature type="domain" description="CCHC-type" evidence="20">
    <location>
        <begin position="89"/>
        <end position="103"/>
    </location>
</feature>
<feature type="region of interest" description="Disordered" evidence="19">
    <location>
        <begin position="652"/>
        <end position="682"/>
    </location>
</feature>